<dbReference type="InterPro" id="IPR035965">
    <property type="entry name" value="PAS-like_dom_sf"/>
</dbReference>
<dbReference type="InterPro" id="IPR029016">
    <property type="entry name" value="GAF-like_dom_sf"/>
</dbReference>
<dbReference type="Proteomes" id="UP000807371">
    <property type="component" value="Unassembled WGS sequence"/>
</dbReference>
<evidence type="ECO:0000313" key="5">
    <source>
        <dbReference type="Proteomes" id="UP000807371"/>
    </source>
</evidence>
<feature type="domain" description="PPM-type phosphatase" evidence="3">
    <location>
        <begin position="430"/>
        <end position="655"/>
    </location>
</feature>
<dbReference type="InterPro" id="IPR003018">
    <property type="entry name" value="GAF"/>
</dbReference>
<reference evidence="4 5" key="1">
    <citation type="submission" date="2020-09" db="EMBL/GenBank/DDBJ databases">
        <title>Biosynthesis of the nuclear factor of activated T cells inhibitor NFAT-133 and its congeners in Streptomyces pactum.</title>
        <authorList>
            <person name="Zhou W."/>
            <person name="Posri P."/>
            <person name="Abugrain M.E."/>
            <person name="Weisberg A.J."/>
            <person name="Chang J.H."/>
            <person name="Mahmud T."/>
        </authorList>
    </citation>
    <scope>NUCLEOTIDE SEQUENCE [LARGE SCALE GENOMIC DNA]</scope>
    <source>
        <strain evidence="4 5">ATCC 27456</strain>
    </source>
</reference>
<dbReference type="PANTHER" id="PTHR43156:SF2">
    <property type="entry name" value="STAGE II SPORULATION PROTEIN E"/>
    <property type="match status" value="1"/>
</dbReference>
<dbReference type="SUPFAM" id="SSF55781">
    <property type="entry name" value="GAF domain-like"/>
    <property type="match status" value="1"/>
</dbReference>
<accession>A0ABS0NEX6</accession>
<organism evidence="4 5">
    <name type="scientific">Streptomyces pactum</name>
    <dbReference type="NCBI Taxonomy" id="68249"/>
    <lineage>
        <taxon>Bacteria</taxon>
        <taxon>Bacillati</taxon>
        <taxon>Actinomycetota</taxon>
        <taxon>Actinomycetes</taxon>
        <taxon>Kitasatosporales</taxon>
        <taxon>Streptomycetaceae</taxon>
        <taxon>Streptomyces</taxon>
    </lineage>
</organism>
<evidence type="ECO:0000259" key="3">
    <source>
        <dbReference type="SMART" id="SM00331"/>
    </source>
</evidence>
<dbReference type="SUPFAM" id="SSF55785">
    <property type="entry name" value="PYP-like sensor domain (PAS domain)"/>
    <property type="match status" value="1"/>
</dbReference>
<dbReference type="Pfam" id="PF07228">
    <property type="entry name" value="SpoIIE"/>
    <property type="match status" value="1"/>
</dbReference>
<dbReference type="Gene3D" id="3.30.565.10">
    <property type="entry name" value="Histidine kinase-like ATPase, C-terminal domain"/>
    <property type="match status" value="1"/>
</dbReference>
<name>A0ABS0NEX6_9ACTN</name>
<comment type="caution">
    <text evidence="4">The sequence shown here is derived from an EMBL/GenBank/DDBJ whole genome shotgun (WGS) entry which is preliminary data.</text>
</comment>
<dbReference type="InterPro" id="IPR003594">
    <property type="entry name" value="HATPase_dom"/>
</dbReference>
<dbReference type="InterPro" id="IPR001932">
    <property type="entry name" value="PPM-type_phosphatase-like_dom"/>
</dbReference>
<dbReference type="Gene3D" id="3.60.40.10">
    <property type="entry name" value="PPM-type phosphatase domain"/>
    <property type="match status" value="1"/>
</dbReference>
<evidence type="ECO:0000256" key="1">
    <source>
        <dbReference type="ARBA" id="ARBA00022801"/>
    </source>
</evidence>
<keyword evidence="1" id="KW-0378">Hydrolase</keyword>
<sequence>MGAQTGPPVNGSGLFDAVATAVLAADGTVVRWSRAAAELVGRPGADVLGRPVRTLLAATAGSPGPAGCPGGVPPSGRVLLDGGDGRTVDVTFRVMPLDGSAELLVAAVPSELVEDWSYGASLLRAVFGQDLFGIGLHDTTLRTVRSNATGDPAGGPALTFDSVPDLDARATLRRVLETGVPVFDRVEQVDTPGRRSRTVSLSAFRLQDHRGRPLGVASALADVTTRQRARDHLALLNEAATRIGGSLDVTSTAEQVAGVLVPGFADLVGVDIAEAVLAGEEPPQALGARQHPLRRVATASATGEWPDGLLAQGERVPRIPDFPALRRVQQGEVVLTDRERAVTEFRQDGLARRLVPPEGRSLAVAPLFARGLMLGTVMAWRTERSGPFRPDDAALLREIVSRAAVTVDNARRFTREHRTAIALQQSLLPPAVTDIPAAETAGLYLPAGGGVGGDWFDVIPLPSLRVALVVGDVVGRGLHATATMGRLRTAIQTLADLELDPKELLTHVEDLVLRLAREAGPGGQDAVGTSFLYGVYDPVTRRCDFASAGHEPPLLVRPDGGTEVVEIAAGPALGVGGLPFETTTVELPPGGVLVMYTDGLVERAGGRDEGLRLLTAGLTEHCRPDRPVDELGGRLLADLGGCPPRDDIALLLVRPRAVPAEDVAEWEFPADPAAVAVAREATTGRLTEWGLADLAFTTELVVSELVTNAIRYAGGPVGVRLIRSDVLVCEVTDPSNTQPRLRRARSTDEGGRGLFLVAQLTTRWGSRYGRQGKTIWAEQPLTPPEG</sequence>
<dbReference type="SMART" id="SM00065">
    <property type="entry name" value="GAF"/>
    <property type="match status" value="1"/>
</dbReference>
<dbReference type="SMART" id="SM00331">
    <property type="entry name" value="PP2C_SIG"/>
    <property type="match status" value="1"/>
</dbReference>
<dbReference type="SUPFAM" id="SSF55874">
    <property type="entry name" value="ATPase domain of HSP90 chaperone/DNA topoisomerase II/histidine kinase"/>
    <property type="match status" value="1"/>
</dbReference>
<dbReference type="Pfam" id="PF08448">
    <property type="entry name" value="PAS_4"/>
    <property type="match status" value="1"/>
</dbReference>
<dbReference type="RefSeq" id="WP_197987501.1">
    <property type="nucleotide sequence ID" value="NZ_JACYXC010000001.1"/>
</dbReference>
<dbReference type="PANTHER" id="PTHR43156">
    <property type="entry name" value="STAGE II SPORULATION PROTEIN E-RELATED"/>
    <property type="match status" value="1"/>
</dbReference>
<dbReference type="Gene3D" id="3.30.450.20">
    <property type="entry name" value="PAS domain"/>
    <property type="match status" value="1"/>
</dbReference>
<evidence type="ECO:0000313" key="4">
    <source>
        <dbReference type="EMBL" id="MBH5333721.1"/>
    </source>
</evidence>
<dbReference type="EMBL" id="JACYXC010000001">
    <property type="protein sequence ID" value="MBH5333721.1"/>
    <property type="molecule type" value="Genomic_DNA"/>
</dbReference>
<dbReference type="Pfam" id="PF01590">
    <property type="entry name" value="GAF"/>
    <property type="match status" value="1"/>
</dbReference>
<evidence type="ECO:0000259" key="2">
    <source>
        <dbReference type="SMART" id="SM00065"/>
    </source>
</evidence>
<dbReference type="SUPFAM" id="SSF81606">
    <property type="entry name" value="PP2C-like"/>
    <property type="match status" value="1"/>
</dbReference>
<dbReference type="Gene3D" id="3.30.450.40">
    <property type="match status" value="1"/>
</dbReference>
<dbReference type="CDD" id="cd16936">
    <property type="entry name" value="HATPase_RsbW-like"/>
    <property type="match status" value="1"/>
</dbReference>
<feature type="domain" description="GAF" evidence="2">
    <location>
        <begin position="248"/>
        <end position="417"/>
    </location>
</feature>
<keyword evidence="5" id="KW-1185">Reference proteome</keyword>
<dbReference type="InterPro" id="IPR036890">
    <property type="entry name" value="HATPase_C_sf"/>
</dbReference>
<dbReference type="InterPro" id="IPR013656">
    <property type="entry name" value="PAS_4"/>
</dbReference>
<dbReference type="InterPro" id="IPR052016">
    <property type="entry name" value="Bact_Sigma-Reg"/>
</dbReference>
<dbReference type="InterPro" id="IPR036457">
    <property type="entry name" value="PPM-type-like_dom_sf"/>
</dbReference>
<protein>
    <submittedName>
        <fullName evidence="4">SpoIIE family protein phosphatase</fullName>
    </submittedName>
</protein>
<dbReference type="Pfam" id="PF13581">
    <property type="entry name" value="HATPase_c_2"/>
    <property type="match status" value="1"/>
</dbReference>
<proteinExistence type="predicted"/>
<gene>
    <name evidence="4" type="ORF">IHE55_02435</name>
</gene>